<organism evidence="2 3">
    <name type="scientific">Striga hermonthica</name>
    <name type="common">Purple witchweed</name>
    <name type="synonym">Buchnera hermonthica</name>
    <dbReference type="NCBI Taxonomy" id="68872"/>
    <lineage>
        <taxon>Eukaryota</taxon>
        <taxon>Viridiplantae</taxon>
        <taxon>Streptophyta</taxon>
        <taxon>Embryophyta</taxon>
        <taxon>Tracheophyta</taxon>
        <taxon>Spermatophyta</taxon>
        <taxon>Magnoliopsida</taxon>
        <taxon>eudicotyledons</taxon>
        <taxon>Gunneridae</taxon>
        <taxon>Pentapetalae</taxon>
        <taxon>asterids</taxon>
        <taxon>lamiids</taxon>
        <taxon>Lamiales</taxon>
        <taxon>Orobanchaceae</taxon>
        <taxon>Buchnereae</taxon>
        <taxon>Striga</taxon>
    </lineage>
</organism>
<keyword evidence="1" id="KW-1133">Transmembrane helix</keyword>
<name>A0A9N7R4H0_STRHE</name>
<reference evidence="2" key="1">
    <citation type="submission" date="2019-12" db="EMBL/GenBank/DDBJ databases">
        <authorList>
            <person name="Scholes J."/>
        </authorList>
    </citation>
    <scope>NUCLEOTIDE SEQUENCE</scope>
</reference>
<evidence type="ECO:0000313" key="2">
    <source>
        <dbReference type="EMBL" id="CAA0813129.1"/>
    </source>
</evidence>
<keyword evidence="1" id="KW-0472">Membrane</keyword>
<accession>A0A9N7R4H0</accession>
<comment type="caution">
    <text evidence="2">The sequence shown here is derived from an EMBL/GenBank/DDBJ whole genome shotgun (WGS) entry which is preliminary data.</text>
</comment>
<dbReference type="EMBL" id="CACSLK010011299">
    <property type="protein sequence ID" value="CAA0813129.1"/>
    <property type="molecule type" value="Genomic_DNA"/>
</dbReference>
<dbReference type="Proteomes" id="UP001153555">
    <property type="component" value="Unassembled WGS sequence"/>
</dbReference>
<keyword evidence="3" id="KW-1185">Reference proteome</keyword>
<protein>
    <submittedName>
        <fullName evidence="2">Uncharacterized protein</fullName>
    </submittedName>
</protein>
<sequence length="91" mass="10281">MGADWGPAVVAVAMFIVFSPGLLFQLPARTRMIEFGNMYTSGISILNGNSTRLKVPELNDSVPARNLNQQARRQQYEQYHRHKNWAPVGHL</sequence>
<evidence type="ECO:0000256" key="1">
    <source>
        <dbReference type="SAM" id="Phobius"/>
    </source>
</evidence>
<gene>
    <name evidence="2" type="ORF">SHERM_13688</name>
</gene>
<dbReference type="OrthoDB" id="652307at2759"/>
<evidence type="ECO:0000313" key="3">
    <source>
        <dbReference type="Proteomes" id="UP001153555"/>
    </source>
</evidence>
<proteinExistence type="predicted"/>
<dbReference type="PANTHER" id="PTHR33128:SF47">
    <property type="entry name" value="GPI-ANCHORED-LIKE PROTEIN (DUF 3339)"/>
    <property type="match status" value="1"/>
</dbReference>
<dbReference type="PANTHER" id="PTHR33128">
    <property type="entry name" value="OS05G0103400 PROTEIN"/>
    <property type="match status" value="1"/>
</dbReference>
<dbReference type="Pfam" id="PF11820">
    <property type="entry name" value="DUF3339"/>
    <property type="match status" value="1"/>
</dbReference>
<feature type="transmembrane region" description="Helical" evidence="1">
    <location>
        <begin position="6"/>
        <end position="24"/>
    </location>
</feature>
<dbReference type="InterPro" id="IPR021775">
    <property type="entry name" value="DUF3339"/>
</dbReference>
<keyword evidence="1" id="KW-0812">Transmembrane</keyword>
<dbReference type="AlphaFoldDB" id="A0A9N7R4H0"/>